<evidence type="ECO:0000256" key="2">
    <source>
        <dbReference type="SAM" id="MobiDB-lite"/>
    </source>
</evidence>
<gene>
    <name evidence="4" type="primary">Contig1166.g1263</name>
    <name evidence="4" type="ORF">STYLEM_18317</name>
</gene>
<dbReference type="SUPFAM" id="SSF82185">
    <property type="entry name" value="Histone H3 K4-specific methyltransferase SET7/9 N-terminal domain"/>
    <property type="match status" value="1"/>
</dbReference>
<reference evidence="4 5" key="1">
    <citation type="submission" date="2014-06" db="EMBL/GenBank/DDBJ databases">
        <authorList>
            <person name="Swart Estienne"/>
        </authorList>
    </citation>
    <scope>NUCLEOTIDE SEQUENCE [LARGE SCALE GENOMIC DNA]</scope>
    <source>
        <strain evidence="4 5">130c</strain>
    </source>
</reference>
<feature type="transmembrane region" description="Helical" evidence="3">
    <location>
        <begin position="367"/>
        <end position="388"/>
    </location>
</feature>
<keyword evidence="3" id="KW-0472">Membrane</keyword>
<dbReference type="InParanoid" id="A0A078B4I7"/>
<keyword evidence="3" id="KW-1133">Transmembrane helix</keyword>
<evidence type="ECO:0000313" key="5">
    <source>
        <dbReference type="Proteomes" id="UP000039865"/>
    </source>
</evidence>
<name>A0A078B4I7_STYLE</name>
<proteinExistence type="predicted"/>
<organism evidence="4 5">
    <name type="scientific">Stylonychia lemnae</name>
    <name type="common">Ciliate</name>
    <dbReference type="NCBI Taxonomy" id="5949"/>
    <lineage>
        <taxon>Eukaryota</taxon>
        <taxon>Sar</taxon>
        <taxon>Alveolata</taxon>
        <taxon>Ciliophora</taxon>
        <taxon>Intramacronucleata</taxon>
        <taxon>Spirotrichea</taxon>
        <taxon>Stichotrichia</taxon>
        <taxon>Sporadotrichida</taxon>
        <taxon>Oxytrichidae</taxon>
        <taxon>Stylonychinae</taxon>
        <taxon>Stylonychia</taxon>
    </lineage>
</organism>
<dbReference type="InterPro" id="IPR003409">
    <property type="entry name" value="MORN"/>
</dbReference>
<dbReference type="AlphaFoldDB" id="A0A078B4I7"/>
<evidence type="ECO:0000256" key="1">
    <source>
        <dbReference type="ARBA" id="ARBA00022737"/>
    </source>
</evidence>
<dbReference type="Proteomes" id="UP000039865">
    <property type="component" value="Unassembled WGS sequence"/>
</dbReference>
<dbReference type="SMART" id="SM00698">
    <property type="entry name" value="MORN"/>
    <property type="match status" value="3"/>
</dbReference>
<feature type="transmembrane region" description="Helical" evidence="3">
    <location>
        <begin position="178"/>
        <end position="199"/>
    </location>
</feature>
<feature type="transmembrane region" description="Helical" evidence="3">
    <location>
        <begin position="206"/>
        <end position="225"/>
    </location>
</feature>
<sequence>MDQTNPQNNSANIYDPEKQPLVGGEWHHDEARPDYVPAPDTIPNRQIAMSLTKGILKKLNEAGSLYEGERNLRGLRHGQGKCSFLDGSYYIGSWVDDKREGKGEYHSRDGFIYNGDWVNDMKHGEGQLTKQDSKEILYCTFINDKRHGYGHKMIDGSKTEVFFYNDTEVSLQDQNPDYFLGSLENLFLLIAACFVAFLAEYCYESKALYILAAIFYIIAIIWSTLSIKKYFAHAISGEELDNRINEFREKAPELTMNLENYHYNHKGNRQQTSICQEKLIIGEYIDQSPNPDSIAFVKETRITRLDFKTKVEFSVPANKSKGWQEEDFRRKSKKDTHCDFKLLKTIKDCPENAIVYNGSLPIYCNQVVHFIFSLFALSWLIRVIFVFNSQKVKYKFKKYIVK</sequence>
<feature type="region of interest" description="Disordered" evidence="2">
    <location>
        <begin position="1"/>
        <end position="29"/>
    </location>
</feature>
<dbReference type="OrthoDB" id="312720at2759"/>
<evidence type="ECO:0000313" key="4">
    <source>
        <dbReference type="EMBL" id="CDW89186.1"/>
    </source>
</evidence>
<dbReference type="Pfam" id="PF02493">
    <property type="entry name" value="MORN"/>
    <property type="match status" value="4"/>
</dbReference>
<evidence type="ECO:0008006" key="6">
    <source>
        <dbReference type="Google" id="ProtNLM"/>
    </source>
</evidence>
<protein>
    <recommendedName>
        <fullName evidence="6">Morn repeat protein</fullName>
    </recommendedName>
</protein>
<keyword evidence="1" id="KW-0677">Repeat</keyword>
<keyword evidence="5" id="KW-1185">Reference proteome</keyword>
<accession>A0A078B4I7</accession>
<dbReference type="Gene3D" id="2.20.110.10">
    <property type="entry name" value="Histone H3 K4-specific methyltransferase SET7/9 N-terminal domain"/>
    <property type="match status" value="2"/>
</dbReference>
<feature type="compositionally biased region" description="Polar residues" evidence="2">
    <location>
        <begin position="1"/>
        <end position="12"/>
    </location>
</feature>
<dbReference type="EMBL" id="CCKQ01017321">
    <property type="protein sequence ID" value="CDW89186.1"/>
    <property type="molecule type" value="Genomic_DNA"/>
</dbReference>
<evidence type="ECO:0000256" key="3">
    <source>
        <dbReference type="SAM" id="Phobius"/>
    </source>
</evidence>
<dbReference type="PANTHER" id="PTHR23084">
    <property type="entry name" value="PHOSPHATIDYLINOSITOL-4-PHOSPHATE 5-KINASE RELATED"/>
    <property type="match status" value="1"/>
</dbReference>
<dbReference type="PANTHER" id="PTHR23084:SF263">
    <property type="entry name" value="MORN REPEAT-CONTAINING PROTEIN 1"/>
    <property type="match status" value="1"/>
</dbReference>
<keyword evidence="3" id="KW-0812">Transmembrane</keyword>